<evidence type="ECO:0000256" key="5">
    <source>
        <dbReference type="ARBA" id="ARBA00023065"/>
    </source>
</evidence>
<protein>
    <recommendedName>
        <fullName evidence="9">Sodium/calcium exchanger membrane region domain-containing protein</fullName>
    </recommendedName>
</protein>
<evidence type="ECO:0000259" key="9">
    <source>
        <dbReference type="Pfam" id="PF01699"/>
    </source>
</evidence>
<feature type="transmembrane region" description="Helical" evidence="8">
    <location>
        <begin position="271"/>
        <end position="293"/>
    </location>
</feature>
<gene>
    <name evidence="10" type="ORF">SCF082_LOCUS17729</name>
</gene>
<reference evidence="10 11" key="1">
    <citation type="submission" date="2024-02" db="EMBL/GenBank/DDBJ databases">
        <authorList>
            <person name="Chen Y."/>
            <person name="Shah S."/>
            <person name="Dougan E. K."/>
            <person name="Thang M."/>
            <person name="Chan C."/>
        </authorList>
    </citation>
    <scope>NUCLEOTIDE SEQUENCE [LARGE SCALE GENOMIC DNA]</scope>
</reference>
<feature type="transmembrane region" description="Helical" evidence="8">
    <location>
        <begin position="209"/>
        <end position="229"/>
    </location>
</feature>
<dbReference type="EMBL" id="CAXAMM010011780">
    <property type="protein sequence ID" value="CAK9026983.1"/>
    <property type="molecule type" value="Genomic_DNA"/>
</dbReference>
<evidence type="ECO:0000256" key="8">
    <source>
        <dbReference type="SAM" id="Phobius"/>
    </source>
</evidence>
<feature type="compositionally biased region" description="Basic and acidic residues" evidence="7">
    <location>
        <begin position="1"/>
        <end position="12"/>
    </location>
</feature>
<keyword evidence="11" id="KW-1185">Reference proteome</keyword>
<proteinExistence type="predicted"/>
<evidence type="ECO:0000256" key="6">
    <source>
        <dbReference type="ARBA" id="ARBA00023136"/>
    </source>
</evidence>
<comment type="subcellular location">
    <subcellularLocation>
        <location evidence="1">Endomembrane system</location>
        <topology evidence="1">Multi-pass membrane protein</topology>
    </subcellularLocation>
</comment>
<evidence type="ECO:0000313" key="11">
    <source>
        <dbReference type="Proteomes" id="UP001642464"/>
    </source>
</evidence>
<organism evidence="10 11">
    <name type="scientific">Durusdinium trenchii</name>
    <dbReference type="NCBI Taxonomy" id="1381693"/>
    <lineage>
        <taxon>Eukaryota</taxon>
        <taxon>Sar</taxon>
        <taxon>Alveolata</taxon>
        <taxon>Dinophyceae</taxon>
        <taxon>Suessiales</taxon>
        <taxon>Symbiodiniaceae</taxon>
        <taxon>Durusdinium</taxon>
    </lineage>
</organism>
<keyword evidence="5" id="KW-0406">Ion transport</keyword>
<comment type="caution">
    <text evidence="10">The sequence shown here is derived from an EMBL/GenBank/DDBJ whole genome shotgun (WGS) entry which is preliminary data.</text>
</comment>
<feature type="transmembrane region" description="Helical" evidence="8">
    <location>
        <begin position="143"/>
        <end position="164"/>
    </location>
</feature>
<dbReference type="Gene3D" id="1.20.1420.30">
    <property type="entry name" value="NCX, central ion-binding region"/>
    <property type="match status" value="1"/>
</dbReference>
<name>A0ABP0KJH2_9DINO</name>
<dbReference type="InterPro" id="IPR044880">
    <property type="entry name" value="NCX_ion-bd_dom_sf"/>
</dbReference>
<dbReference type="InterPro" id="IPR004713">
    <property type="entry name" value="CaH_exchang"/>
</dbReference>
<dbReference type="PANTHER" id="PTHR31503">
    <property type="entry name" value="VACUOLAR CALCIUM ION TRANSPORTER"/>
    <property type="match status" value="1"/>
</dbReference>
<sequence length="373" mass="40522">MERSVKVARQAEETVPLQDAAVSQTPGSVRPISPVAWSGGKGFDSIEESLTDEGGSKSKEDDVCADGGAMYLRRSLGAIFLGTDEQPALLNVLLVSIPLAFLARFLDWGHAWVFLSSLVALIPLAERISFVTEDVAKYTNQTLGGLLNATFGNITELVVCIFAIRAGLFRVVQLSMLGSVLSNLLLVLGSAFLVGGIRHKEQYFNRSAAVTNTGLLIFAVLALSLPSILDETHSGAGGVHTEIKANHPQGWLKGNGSLEAENLPGGDAPLWYSRFIALCMLLMYGLLIFFQLVTHTHLFEGEEEDEEEEDPGILGFYGGVVWLGIITVAWQIASNDPLGRSFWVNTFRVIQCTWEHSSNCMKGATRVHFVVSH</sequence>
<keyword evidence="2" id="KW-0813">Transport</keyword>
<evidence type="ECO:0000256" key="3">
    <source>
        <dbReference type="ARBA" id="ARBA00022692"/>
    </source>
</evidence>
<feature type="transmembrane region" description="Helical" evidence="8">
    <location>
        <begin position="88"/>
        <end position="106"/>
    </location>
</feature>
<evidence type="ECO:0000256" key="1">
    <source>
        <dbReference type="ARBA" id="ARBA00004127"/>
    </source>
</evidence>
<feature type="transmembrane region" description="Helical" evidence="8">
    <location>
        <begin position="112"/>
        <end position="131"/>
    </location>
</feature>
<evidence type="ECO:0000313" key="10">
    <source>
        <dbReference type="EMBL" id="CAK9026983.1"/>
    </source>
</evidence>
<evidence type="ECO:0000256" key="2">
    <source>
        <dbReference type="ARBA" id="ARBA00022448"/>
    </source>
</evidence>
<feature type="region of interest" description="Disordered" evidence="7">
    <location>
        <begin position="1"/>
        <end position="41"/>
    </location>
</feature>
<keyword evidence="3 8" id="KW-0812">Transmembrane</keyword>
<dbReference type="PANTHER" id="PTHR31503:SF22">
    <property type="entry name" value="VACUOLAR CALCIUM ION TRANSPORTER"/>
    <property type="match status" value="1"/>
</dbReference>
<keyword evidence="6 8" id="KW-0472">Membrane</keyword>
<dbReference type="InterPro" id="IPR004837">
    <property type="entry name" value="NaCa_Exmemb"/>
</dbReference>
<accession>A0ABP0KJH2</accession>
<feature type="domain" description="Sodium/calcium exchanger membrane region" evidence="9">
    <location>
        <begin position="111"/>
        <end position="292"/>
    </location>
</feature>
<dbReference type="Pfam" id="PF01699">
    <property type="entry name" value="Na_Ca_ex"/>
    <property type="match status" value="1"/>
</dbReference>
<dbReference type="Proteomes" id="UP001642464">
    <property type="component" value="Unassembled WGS sequence"/>
</dbReference>
<evidence type="ECO:0000256" key="7">
    <source>
        <dbReference type="SAM" id="MobiDB-lite"/>
    </source>
</evidence>
<feature type="transmembrane region" description="Helical" evidence="8">
    <location>
        <begin position="314"/>
        <end position="333"/>
    </location>
</feature>
<evidence type="ECO:0000256" key="4">
    <source>
        <dbReference type="ARBA" id="ARBA00022989"/>
    </source>
</evidence>
<feature type="transmembrane region" description="Helical" evidence="8">
    <location>
        <begin position="176"/>
        <end position="197"/>
    </location>
</feature>
<keyword evidence="4 8" id="KW-1133">Transmembrane helix</keyword>